<proteinExistence type="predicted"/>
<keyword evidence="2" id="KW-1185">Reference proteome</keyword>
<comment type="caution">
    <text evidence="1">The sequence shown here is derived from an EMBL/GenBank/DDBJ whole genome shotgun (WGS) entry which is preliminary data.</text>
</comment>
<accession>A0ABS2TNX2</accession>
<name>A0ABS2TNX2_9ACTN</name>
<dbReference type="RefSeq" id="WP_205356910.1">
    <property type="nucleotide sequence ID" value="NZ_JADKYB010000005.1"/>
</dbReference>
<dbReference type="EMBL" id="JADKYB010000005">
    <property type="protein sequence ID" value="MBM9505041.1"/>
    <property type="molecule type" value="Genomic_DNA"/>
</dbReference>
<sequence length="112" mass="12142">MNAETFTGPTLAEVSEPLLALRALLSEHSNLPAGTIGVTSLFPDRLDVSLHNDLSAFETWRSRLGIDPHTVTCRTQGNGRTWVLKATCDYAGVRIELTGYSDVPEQAGGEQQ</sequence>
<organism evidence="1 2">
    <name type="scientific">Actinacidiphila acididurans</name>
    <dbReference type="NCBI Taxonomy" id="2784346"/>
    <lineage>
        <taxon>Bacteria</taxon>
        <taxon>Bacillati</taxon>
        <taxon>Actinomycetota</taxon>
        <taxon>Actinomycetes</taxon>
        <taxon>Kitasatosporales</taxon>
        <taxon>Streptomycetaceae</taxon>
        <taxon>Actinacidiphila</taxon>
    </lineage>
</organism>
<reference evidence="1 2" key="1">
    <citation type="submission" date="2021-01" db="EMBL/GenBank/DDBJ databases">
        <title>Streptomyces acididurans sp. nov., isolated from a peat swamp forest soil.</title>
        <authorList>
            <person name="Chantavorakit T."/>
            <person name="Duangmal K."/>
        </authorList>
    </citation>
    <scope>NUCLEOTIDE SEQUENCE [LARGE SCALE GENOMIC DNA]</scope>
    <source>
        <strain evidence="1 2">KK5PA1</strain>
    </source>
</reference>
<evidence type="ECO:0000313" key="2">
    <source>
        <dbReference type="Proteomes" id="UP000749040"/>
    </source>
</evidence>
<evidence type="ECO:0000313" key="1">
    <source>
        <dbReference type="EMBL" id="MBM9505041.1"/>
    </source>
</evidence>
<gene>
    <name evidence="1" type="ORF">ITX44_10905</name>
</gene>
<dbReference type="Proteomes" id="UP000749040">
    <property type="component" value="Unassembled WGS sequence"/>
</dbReference>
<protein>
    <submittedName>
        <fullName evidence="1">Uncharacterized protein</fullName>
    </submittedName>
</protein>